<dbReference type="Proteomes" id="UP001261666">
    <property type="component" value="Unassembled WGS sequence"/>
</dbReference>
<organism evidence="1 2">
    <name type="scientific">Nocardioides zeae</name>
    <dbReference type="NCBI Taxonomy" id="1457234"/>
    <lineage>
        <taxon>Bacteria</taxon>
        <taxon>Bacillati</taxon>
        <taxon>Actinomycetota</taxon>
        <taxon>Actinomycetes</taxon>
        <taxon>Propionibacteriales</taxon>
        <taxon>Nocardioidaceae</taxon>
        <taxon>Nocardioides</taxon>
    </lineage>
</organism>
<evidence type="ECO:0000313" key="2">
    <source>
        <dbReference type="Proteomes" id="UP001261666"/>
    </source>
</evidence>
<name>A0ACC6IFH1_9ACTN</name>
<reference evidence="1" key="1">
    <citation type="submission" date="2023-08" db="EMBL/GenBank/DDBJ databases">
        <title>Functional and genomic diversity of the sorghum phyllosphere microbiome.</title>
        <authorList>
            <person name="Shade A."/>
        </authorList>
    </citation>
    <scope>NUCLEOTIDE SEQUENCE</scope>
    <source>
        <strain evidence="1">SORGH_AS_0885</strain>
    </source>
</reference>
<evidence type="ECO:0000313" key="1">
    <source>
        <dbReference type="EMBL" id="MDR6209429.1"/>
    </source>
</evidence>
<gene>
    <name evidence="1" type="ORF">QE364_001129</name>
</gene>
<sequence length="146" mass="15148">MRTGVWAGFSLVAMTCVGCGADPESAPAAEVTVTATATATATVTVTATAAPEASATAPDVPGAGLEQVSLEVADDGCGVVRGETEPYDYDNLTWVVRDESGFEVLGRNALGETQYRYYQSGTYTVQLQAFAGDRYVAVSETVTISC</sequence>
<dbReference type="EMBL" id="JAVIZJ010000003">
    <property type="protein sequence ID" value="MDR6209429.1"/>
    <property type="molecule type" value="Genomic_DNA"/>
</dbReference>
<keyword evidence="2" id="KW-1185">Reference proteome</keyword>
<comment type="caution">
    <text evidence="1">The sequence shown here is derived from an EMBL/GenBank/DDBJ whole genome shotgun (WGS) entry which is preliminary data.</text>
</comment>
<accession>A0ACC6IFH1</accession>
<proteinExistence type="predicted"/>
<protein>
    <submittedName>
        <fullName evidence="1">Cytoskeletal protein RodZ</fullName>
    </submittedName>
</protein>